<comment type="caution">
    <text evidence="2">The sequence shown here is derived from an EMBL/GenBank/DDBJ whole genome shotgun (WGS) entry which is preliminary data.</text>
</comment>
<dbReference type="OrthoDB" id="9796533at2"/>
<dbReference type="InterPro" id="IPR036388">
    <property type="entry name" value="WH-like_DNA-bd_sf"/>
</dbReference>
<dbReference type="InterPro" id="IPR036390">
    <property type="entry name" value="WH_DNA-bd_sf"/>
</dbReference>
<evidence type="ECO:0008006" key="4">
    <source>
        <dbReference type="Google" id="ProtNLM"/>
    </source>
</evidence>
<dbReference type="SUPFAM" id="SSF53067">
    <property type="entry name" value="Actin-like ATPase domain"/>
    <property type="match status" value="1"/>
</dbReference>
<dbReference type="EMBL" id="AZRL01000022">
    <property type="protein sequence ID" value="PNR95179.1"/>
    <property type="molecule type" value="Genomic_DNA"/>
</dbReference>
<reference evidence="2 3" key="1">
    <citation type="submission" date="2013-12" db="EMBL/GenBank/DDBJ databases">
        <title>Comparative genomics of Petrotoga isolates.</title>
        <authorList>
            <person name="Nesbo C.L."/>
            <person name="Charchuk R."/>
            <person name="Chow K."/>
        </authorList>
    </citation>
    <scope>NUCLEOTIDE SEQUENCE [LARGE SCALE GENOMIC DNA]</scope>
    <source>
        <strain evidence="2 3">DSM 13574</strain>
    </source>
</reference>
<accession>A0A2K1NXD6</accession>
<dbReference type="RefSeq" id="WP_103067745.1">
    <property type="nucleotide sequence ID" value="NZ_AZRL01000022.1"/>
</dbReference>
<gene>
    <name evidence="2" type="ORF">X929_09565</name>
</gene>
<dbReference type="Gene3D" id="3.30.420.40">
    <property type="match status" value="2"/>
</dbReference>
<evidence type="ECO:0000256" key="1">
    <source>
        <dbReference type="ARBA" id="ARBA00006479"/>
    </source>
</evidence>
<name>A0A2K1NXD6_9BACT</name>
<evidence type="ECO:0000313" key="2">
    <source>
        <dbReference type="EMBL" id="PNR95179.1"/>
    </source>
</evidence>
<dbReference type="Gene3D" id="1.10.10.10">
    <property type="entry name" value="Winged helix-like DNA-binding domain superfamily/Winged helix DNA-binding domain"/>
    <property type="match status" value="1"/>
</dbReference>
<comment type="similarity">
    <text evidence="1">Belongs to the ROK (NagC/XylR) family.</text>
</comment>
<proteinExistence type="inferred from homology"/>
<dbReference type="Pfam" id="PF00480">
    <property type="entry name" value="ROK"/>
    <property type="match status" value="1"/>
</dbReference>
<sequence>MKIKKINAERMGYSNKLMVFNLIRYYSGISRNEISKLTGLDKSTVTKITYDLISKNLIVEGDRKSSKGVGRKPIRLEAAKGVAASIVVKVGVEKTVVGLGYINNSINKIVEFETPKNFNVFISKLAVEIKRIYENANGNNIVGLSFSFPGMIDRENLVIEYVPHFNWSEIDLKEAILKEIPHCDKPIFAANEAKLALQAEMYFNKNIANLNNGVYVFISQGIGGALLIDGQIHLGPNFTAGEFGHMSIEENGEKCFCNNQGCWETFASIDTVSKIYEYSNGRLEGNNYEEKFRNLLIKAEKKEGNADEIIKQMLYYLGVGTVNLINILNPEFVIFGGYGYLFPDDYFTEIENIIKTRALKPTLKSLKKPLRPVFDIETACLTGANLRVMDDFAEKAVV</sequence>
<organism evidence="2 3">
    <name type="scientific">Petrotoga olearia DSM 13574</name>
    <dbReference type="NCBI Taxonomy" id="1122955"/>
    <lineage>
        <taxon>Bacteria</taxon>
        <taxon>Thermotogati</taxon>
        <taxon>Thermotogota</taxon>
        <taxon>Thermotogae</taxon>
        <taxon>Petrotogales</taxon>
        <taxon>Petrotogaceae</taxon>
        <taxon>Petrotoga</taxon>
    </lineage>
</organism>
<dbReference type="PANTHER" id="PTHR18964">
    <property type="entry name" value="ROK (REPRESSOR, ORF, KINASE) FAMILY"/>
    <property type="match status" value="1"/>
</dbReference>
<dbReference type="PROSITE" id="PS01125">
    <property type="entry name" value="ROK"/>
    <property type="match status" value="1"/>
</dbReference>
<dbReference type="SUPFAM" id="SSF46785">
    <property type="entry name" value="Winged helix' DNA-binding domain"/>
    <property type="match status" value="1"/>
</dbReference>
<protein>
    <recommendedName>
        <fullName evidence="4">ROK family transcriptional regulator</fullName>
    </recommendedName>
</protein>
<dbReference type="InterPro" id="IPR000600">
    <property type="entry name" value="ROK"/>
</dbReference>
<dbReference type="InterPro" id="IPR049874">
    <property type="entry name" value="ROK_cs"/>
</dbReference>
<dbReference type="PANTHER" id="PTHR18964:SF110">
    <property type="entry name" value="TRANSCRIPTIONAL REGULATOR, XYLR-RELATED"/>
    <property type="match status" value="1"/>
</dbReference>
<evidence type="ECO:0000313" key="3">
    <source>
        <dbReference type="Proteomes" id="UP000236434"/>
    </source>
</evidence>
<dbReference type="InterPro" id="IPR043129">
    <property type="entry name" value="ATPase_NBD"/>
</dbReference>
<dbReference type="Proteomes" id="UP000236434">
    <property type="component" value="Unassembled WGS sequence"/>
</dbReference>
<dbReference type="AlphaFoldDB" id="A0A2K1NXD6"/>